<dbReference type="AlphaFoldDB" id="A0A6H5IH90"/>
<accession>A0A6H5IH90</accession>
<evidence type="ECO:0008006" key="3">
    <source>
        <dbReference type="Google" id="ProtNLM"/>
    </source>
</evidence>
<proteinExistence type="predicted"/>
<evidence type="ECO:0000313" key="1">
    <source>
        <dbReference type="EMBL" id="CAB0034071.1"/>
    </source>
</evidence>
<dbReference type="Pfam" id="PF10274">
    <property type="entry name" value="ParcG"/>
    <property type="match status" value="1"/>
</dbReference>
<dbReference type="OrthoDB" id="5954824at2759"/>
<reference evidence="1 2" key="1">
    <citation type="submission" date="2020-02" db="EMBL/GenBank/DDBJ databases">
        <authorList>
            <person name="Ferguson B K."/>
        </authorList>
    </citation>
    <scope>NUCLEOTIDE SEQUENCE [LARGE SCALE GENOMIC DNA]</scope>
</reference>
<dbReference type="Proteomes" id="UP000479190">
    <property type="component" value="Unassembled WGS sequence"/>
</dbReference>
<dbReference type="GO" id="GO:0030544">
    <property type="term" value="F:Hsp70 protein binding"/>
    <property type="evidence" value="ECO:0007669"/>
    <property type="project" value="TreeGrafter"/>
</dbReference>
<dbReference type="PANTHER" id="PTHR21207:SF2">
    <property type="entry name" value="PARKIN COREGULATED GENE PROTEIN"/>
    <property type="match status" value="1"/>
</dbReference>
<dbReference type="GO" id="GO:0051879">
    <property type="term" value="F:Hsp90 protein binding"/>
    <property type="evidence" value="ECO:0007669"/>
    <property type="project" value="TreeGrafter"/>
</dbReference>
<dbReference type="InterPro" id="IPR019399">
    <property type="entry name" value="Parkin_co-regulated_protein"/>
</dbReference>
<keyword evidence="2" id="KW-1185">Reference proteome</keyword>
<dbReference type="EMBL" id="CADCXV010000731">
    <property type="protein sequence ID" value="CAB0034071.1"/>
    <property type="molecule type" value="Genomic_DNA"/>
</dbReference>
<evidence type="ECO:0000313" key="2">
    <source>
        <dbReference type="Proteomes" id="UP000479190"/>
    </source>
</evidence>
<sequence length="247" mass="28686">MVNQEEFWREIKRKQQREKCRGPRVVPAFTIQALQENTVVEKPPRCSPYDERPPKAPSTFRRYYERGVFPLNLEIASSVLRLNWKCKMEELDYNFYLPLFFDGLIETKSPYTFLAEQGIYDMLEAATGTDKVLKVLPQLILPIKRAVDTRIPDVLCRSLRVLQQLVRSGNCIGEALVPYYRQILPVFNLLKDRNVNLGEDIDYAQQRGENVSDLIQETLEILEHCGGEDAFPNIKYIVATYESCMKN</sequence>
<protein>
    <recommendedName>
        <fullName evidence="3">Parkin coregulated gene protein homolog</fullName>
    </recommendedName>
</protein>
<name>A0A6H5IH90_9HYME</name>
<gene>
    <name evidence="1" type="ORF">TBRA_LOCUS5969</name>
</gene>
<organism evidence="1 2">
    <name type="scientific">Trichogramma brassicae</name>
    <dbReference type="NCBI Taxonomy" id="86971"/>
    <lineage>
        <taxon>Eukaryota</taxon>
        <taxon>Metazoa</taxon>
        <taxon>Ecdysozoa</taxon>
        <taxon>Arthropoda</taxon>
        <taxon>Hexapoda</taxon>
        <taxon>Insecta</taxon>
        <taxon>Pterygota</taxon>
        <taxon>Neoptera</taxon>
        <taxon>Endopterygota</taxon>
        <taxon>Hymenoptera</taxon>
        <taxon>Apocrita</taxon>
        <taxon>Proctotrupomorpha</taxon>
        <taxon>Chalcidoidea</taxon>
        <taxon>Trichogrammatidae</taxon>
        <taxon>Trichogramma</taxon>
    </lineage>
</organism>
<dbReference type="PANTHER" id="PTHR21207">
    <property type="entry name" value="PARKIN COREGULATED GENE PROTEIN PARK2 COREGULATED"/>
    <property type="match status" value="1"/>
</dbReference>